<dbReference type="GO" id="GO:0046872">
    <property type="term" value="F:metal ion binding"/>
    <property type="evidence" value="ECO:0007669"/>
    <property type="project" value="InterPro"/>
</dbReference>
<evidence type="ECO:0000259" key="5">
    <source>
        <dbReference type="Pfam" id="PF05193"/>
    </source>
</evidence>
<dbReference type="InterPro" id="IPR001431">
    <property type="entry name" value="Pept_M16_Zn_BS"/>
</dbReference>
<dbReference type="InterPro" id="IPR050361">
    <property type="entry name" value="MPP/UQCRC_Complex"/>
</dbReference>
<evidence type="ECO:0000256" key="3">
    <source>
        <dbReference type="RuleBase" id="RU004447"/>
    </source>
</evidence>
<dbReference type="InterPro" id="IPR011765">
    <property type="entry name" value="Pept_M16_N"/>
</dbReference>
<dbReference type="Pfam" id="PF00675">
    <property type="entry name" value="Peptidase_M16"/>
    <property type="match status" value="1"/>
</dbReference>
<dbReference type="RefSeq" id="WP_128467030.1">
    <property type="nucleotide sequence ID" value="NZ_CP035108.1"/>
</dbReference>
<gene>
    <name evidence="6" type="ORF">EP073_10110</name>
</gene>
<evidence type="ECO:0000256" key="1">
    <source>
        <dbReference type="ARBA" id="ARBA00001947"/>
    </source>
</evidence>
<dbReference type="PANTHER" id="PTHR11851">
    <property type="entry name" value="METALLOPROTEASE"/>
    <property type="match status" value="1"/>
</dbReference>
<dbReference type="SUPFAM" id="SSF63411">
    <property type="entry name" value="LuxS/MPP-like metallohydrolase"/>
    <property type="match status" value="2"/>
</dbReference>
<name>A0A410K014_9BACT</name>
<dbReference type="AlphaFoldDB" id="A0A410K014"/>
<dbReference type="Pfam" id="PF05193">
    <property type="entry name" value="Peptidase_M16_C"/>
    <property type="match status" value="1"/>
</dbReference>
<dbReference type="GO" id="GO:0006508">
    <property type="term" value="P:proteolysis"/>
    <property type="evidence" value="ECO:0007669"/>
    <property type="project" value="InterPro"/>
</dbReference>
<evidence type="ECO:0000256" key="2">
    <source>
        <dbReference type="ARBA" id="ARBA00007261"/>
    </source>
</evidence>
<protein>
    <submittedName>
        <fullName evidence="6">Insulinase family protein</fullName>
    </submittedName>
</protein>
<dbReference type="Gene3D" id="3.30.830.10">
    <property type="entry name" value="Metalloenzyme, LuxS/M16 peptidase-like"/>
    <property type="match status" value="2"/>
</dbReference>
<keyword evidence="7" id="KW-1185">Reference proteome</keyword>
<evidence type="ECO:0000313" key="7">
    <source>
        <dbReference type="Proteomes" id="UP000287502"/>
    </source>
</evidence>
<dbReference type="KEGG" id="gtl:EP073_10110"/>
<feature type="domain" description="Peptidase M16 C-terminal" evidence="5">
    <location>
        <begin position="185"/>
        <end position="360"/>
    </location>
</feature>
<dbReference type="GO" id="GO:0004222">
    <property type="term" value="F:metalloendopeptidase activity"/>
    <property type="evidence" value="ECO:0007669"/>
    <property type="project" value="InterPro"/>
</dbReference>
<dbReference type="PROSITE" id="PS00143">
    <property type="entry name" value="INSULINASE"/>
    <property type="match status" value="1"/>
</dbReference>
<dbReference type="EMBL" id="CP035108">
    <property type="protein sequence ID" value="QAR33744.1"/>
    <property type="molecule type" value="Genomic_DNA"/>
</dbReference>
<dbReference type="InterPro" id="IPR011249">
    <property type="entry name" value="Metalloenz_LuxS/M16"/>
</dbReference>
<sequence length="433" mass="48788">MKKVLLLLIIYVISGVRVLAAVDTLSFENGVKMVYRSIPSTGIVSVHVWMKTGSVNENPENNGISHFLEHMVFKGTASYAPGAIDEVVESAGGSMNAATSKDYTFYHITLPVYNAETAFKVLSEMLFDAKFIPEEIEKEKPIVVQEIKRKFDKPTYDMWTYLYEALFRSSPYEMEVIGSEETVNSFSRDTLVDYYGRYYHPQNMTLVVAGDIDRSTAESLGRKYFSKMKDGRGKRYEGNALKTYTENYRKDFYRQVVQETGVIAFPAAALNEKDIFAYEVLGEILSGGEYSVLSTIIKNELRLASSVNAGYLGMKHGGSFIFTYTCPVGNSGKVKDAILKVAASIDKFVDQKSLEKCENRLKSQIAFQRERASSEARDIGYSYTLDIPGYYHNFLNKMSGMKTEEITSLAADIFSRPYIDLRTLPEESGKKED</sequence>
<evidence type="ECO:0000313" key="6">
    <source>
        <dbReference type="EMBL" id="QAR33744.1"/>
    </source>
</evidence>
<proteinExistence type="inferred from homology"/>
<comment type="similarity">
    <text evidence="2 3">Belongs to the peptidase M16 family.</text>
</comment>
<dbReference type="OrthoDB" id="9811314at2"/>
<dbReference type="InterPro" id="IPR007863">
    <property type="entry name" value="Peptidase_M16_C"/>
</dbReference>
<feature type="domain" description="Peptidase M16 N-terminal" evidence="4">
    <location>
        <begin position="33"/>
        <end position="178"/>
    </location>
</feature>
<accession>A0A410K014</accession>
<reference evidence="6 7" key="1">
    <citation type="submission" date="2019-01" db="EMBL/GenBank/DDBJ databases">
        <title>Geovibrio thiophilus DSM 11263, complete genome.</title>
        <authorList>
            <person name="Spring S."/>
            <person name="Bunk B."/>
            <person name="Sproer C."/>
        </authorList>
    </citation>
    <scope>NUCLEOTIDE SEQUENCE [LARGE SCALE GENOMIC DNA]</scope>
    <source>
        <strain evidence="6 7">DSM 11263</strain>
    </source>
</reference>
<evidence type="ECO:0000259" key="4">
    <source>
        <dbReference type="Pfam" id="PF00675"/>
    </source>
</evidence>
<comment type="cofactor">
    <cofactor evidence="1">
        <name>Zn(2+)</name>
        <dbReference type="ChEBI" id="CHEBI:29105"/>
    </cofactor>
</comment>
<dbReference type="Proteomes" id="UP000287502">
    <property type="component" value="Chromosome"/>
</dbReference>
<dbReference type="PANTHER" id="PTHR11851:SF49">
    <property type="entry name" value="MITOCHONDRIAL-PROCESSING PEPTIDASE SUBUNIT ALPHA"/>
    <property type="match status" value="1"/>
</dbReference>
<organism evidence="6 7">
    <name type="scientific">Geovibrio thiophilus</name>
    <dbReference type="NCBI Taxonomy" id="139438"/>
    <lineage>
        <taxon>Bacteria</taxon>
        <taxon>Pseudomonadati</taxon>
        <taxon>Deferribacterota</taxon>
        <taxon>Deferribacteres</taxon>
        <taxon>Deferribacterales</taxon>
        <taxon>Geovibrionaceae</taxon>
        <taxon>Geovibrio</taxon>
    </lineage>
</organism>